<dbReference type="InterPro" id="IPR037524">
    <property type="entry name" value="PA14/GLEYA"/>
</dbReference>
<dbReference type="InterPro" id="IPR000917">
    <property type="entry name" value="Sulfatase_N"/>
</dbReference>
<protein>
    <submittedName>
        <fullName evidence="3">Arylsulfatase</fullName>
        <ecNumber evidence="3">3.1.6.1</ecNumber>
    </submittedName>
</protein>
<dbReference type="RefSeq" id="WP_146599632.1">
    <property type="nucleotide sequence ID" value="NZ_SJPY01000003.1"/>
</dbReference>
<dbReference type="PROSITE" id="PS51820">
    <property type="entry name" value="PA14"/>
    <property type="match status" value="1"/>
</dbReference>
<feature type="compositionally biased region" description="Polar residues" evidence="1">
    <location>
        <begin position="694"/>
        <end position="704"/>
    </location>
</feature>
<reference evidence="3 4" key="1">
    <citation type="submission" date="2019-02" db="EMBL/GenBank/DDBJ databases">
        <title>Deep-cultivation of Planctomycetes and their phenomic and genomic characterization uncovers novel biology.</title>
        <authorList>
            <person name="Wiegand S."/>
            <person name="Jogler M."/>
            <person name="Boedeker C."/>
            <person name="Pinto D."/>
            <person name="Vollmers J."/>
            <person name="Rivas-Marin E."/>
            <person name="Kohn T."/>
            <person name="Peeters S.H."/>
            <person name="Heuer A."/>
            <person name="Rast P."/>
            <person name="Oberbeckmann S."/>
            <person name="Bunk B."/>
            <person name="Jeske O."/>
            <person name="Meyerdierks A."/>
            <person name="Storesund J.E."/>
            <person name="Kallscheuer N."/>
            <person name="Luecker S."/>
            <person name="Lage O.M."/>
            <person name="Pohl T."/>
            <person name="Merkel B.J."/>
            <person name="Hornburger P."/>
            <person name="Mueller R.-W."/>
            <person name="Bruemmer F."/>
            <person name="Labrenz M."/>
            <person name="Spormann A.M."/>
            <person name="Op Den Camp H."/>
            <person name="Overmann J."/>
            <person name="Amann R."/>
            <person name="Jetten M.S.M."/>
            <person name="Mascher T."/>
            <person name="Medema M.H."/>
            <person name="Devos D.P."/>
            <person name="Kaster A.-K."/>
            <person name="Ovreas L."/>
            <person name="Rohde M."/>
            <person name="Galperin M.Y."/>
            <person name="Jogler C."/>
        </authorList>
    </citation>
    <scope>NUCLEOTIDE SEQUENCE [LARGE SCALE GENOMIC DNA]</scope>
    <source>
        <strain evidence="3 4">Q31b</strain>
    </source>
</reference>
<dbReference type="GO" id="GO:0004065">
    <property type="term" value="F:arylsulfatase activity"/>
    <property type="evidence" value="ECO:0007669"/>
    <property type="project" value="UniProtKB-EC"/>
</dbReference>
<dbReference type="EC" id="3.1.6.1" evidence="3"/>
<accession>A0A5C6E353</accession>
<name>A0A5C6E353_9BACT</name>
<dbReference type="EMBL" id="SJPY01000003">
    <property type="protein sequence ID" value="TWU43155.1"/>
    <property type="molecule type" value="Genomic_DNA"/>
</dbReference>
<dbReference type="Gene3D" id="3.40.720.10">
    <property type="entry name" value="Alkaline Phosphatase, subunit A"/>
    <property type="match status" value="1"/>
</dbReference>
<evidence type="ECO:0000256" key="1">
    <source>
        <dbReference type="SAM" id="MobiDB-lite"/>
    </source>
</evidence>
<dbReference type="Pfam" id="PF07691">
    <property type="entry name" value="PA14"/>
    <property type="match status" value="1"/>
</dbReference>
<gene>
    <name evidence="3" type="primary">atsA_19</name>
    <name evidence="3" type="ORF">Q31b_21930</name>
</gene>
<dbReference type="PANTHER" id="PTHR43751">
    <property type="entry name" value="SULFATASE"/>
    <property type="match status" value="1"/>
</dbReference>
<dbReference type="PANTHER" id="PTHR43751:SF3">
    <property type="entry name" value="SULFATASE N-TERMINAL DOMAIN-CONTAINING PROTEIN"/>
    <property type="match status" value="1"/>
</dbReference>
<organism evidence="3 4">
    <name type="scientific">Novipirellula aureliae</name>
    <dbReference type="NCBI Taxonomy" id="2527966"/>
    <lineage>
        <taxon>Bacteria</taxon>
        <taxon>Pseudomonadati</taxon>
        <taxon>Planctomycetota</taxon>
        <taxon>Planctomycetia</taxon>
        <taxon>Pirellulales</taxon>
        <taxon>Pirellulaceae</taxon>
        <taxon>Novipirellula</taxon>
    </lineage>
</organism>
<sequence>MSQRNSKPVFSFFLVTFCVAFFGFGPCFTRFGVAEDTASETPPDRPNLLFILADDLGYGDLGVLWQNSISGSKRFATPNLDRMAHEGLILNQHYTAAPVCAPARGSLFSGVHQGHCTIRNTDFDNALEHNHTLATTLAQAGYATALIGKYGMQGSGKSPTQWSAYPTKRGFDFFHGYVRHVDGHQHYPANNWPIGDSKNHRSPRELYENDQEISADLDKCFTPDLFTARAKKWLVDHQATKAEQAFFLFLAYDTPHAALQLPTSSYPPGVGTSGGVQWIGKPGQMINTARGEVDSWRHPDYVGKGWTDEEVRFATLVRRMDDCVGDLLATLRDLKIDDNTLVIFTADNGPHAENYISGGKYEANAFDSFGPFEGTKRDCYEGGMRQPTFAWWPNQIAPGQTNNTPSQFQDWMATFCDLAGHVTPARCDGVSLVPLLTGVGEKRDGIVYTEFNHNGQAPKYPEFTHHAGDPRGNQQVIFIDGYKGIRNGIRSHADDFQIYDVHNDLAEANDLFRKENNDRPAYFASLQQRMKDRVLGARQIEKDDPFDPSSDKVESRPYDAELVPAVKLEVTSGVQVDAYEGRWNWVPQFAELKPLSTKQVATIDVASDLPRSYDAGLCYRGLLKVPSDGQWSFYATSDAGTHLRIHESQVIDDDFNHDGSEASGSILLKKGLHPFTLYYRTAQDKPILKLQWSGPGTSKQSIPDSSLFRGKQR</sequence>
<keyword evidence="3" id="KW-0378">Hydrolase</keyword>
<keyword evidence="4" id="KW-1185">Reference proteome</keyword>
<dbReference type="SUPFAM" id="SSF53649">
    <property type="entry name" value="Alkaline phosphatase-like"/>
    <property type="match status" value="1"/>
</dbReference>
<evidence type="ECO:0000313" key="4">
    <source>
        <dbReference type="Proteomes" id="UP000315471"/>
    </source>
</evidence>
<dbReference type="InterPro" id="IPR011658">
    <property type="entry name" value="PA14_dom"/>
</dbReference>
<feature type="domain" description="PA14" evidence="2">
    <location>
        <begin position="569"/>
        <end position="706"/>
    </location>
</feature>
<evidence type="ECO:0000313" key="3">
    <source>
        <dbReference type="EMBL" id="TWU43155.1"/>
    </source>
</evidence>
<dbReference type="OrthoDB" id="9783154at2"/>
<comment type="caution">
    <text evidence="3">The sequence shown here is derived from an EMBL/GenBank/DDBJ whole genome shotgun (WGS) entry which is preliminary data.</text>
</comment>
<dbReference type="SUPFAM" id="SSF56988">
    <property type="entry name" value="Anthrax protective antigen"/>
    <property type="match status" value="1"/>
</dbReference>
<dbReference type="Pfam" id="PF00884">
    <property type="entry name" value="Sulfatase"/>
    <property type="match status" value="1"/>
</dbReference>
<dbReference type="AlphaFoldDB" id="A0A5C6E353"/>
<dbReference type="SMART" id="SM00758">
    <property type="entry name" value="PA14"/>
    <property type="match status" value="1"/>
</dbReference>
<feature type="region of interest" description="Disordered" evidence="1">
    <location>
        <begin position="693"/>
        <end position="713"/>
    </location>
</feature>
<evidence type="ECO:0000259" key="2">
    <source>
        <dbReference type="PROSITE" id="PS51820"/>
    </source>
</evidence>
<proteinExistence type="predicted"/>
<dbReference type="InterPro" id="IPR052701">
    <property type="entry name" value="GAG_Ulvan_Degrading_Sulfatases"/>
</dbReference>
<dbReference type="Gene3D" id="2.60.120.380">
    <property type="match status" value="1"/>
</dbReference>
<dbReference type="Proteomes" id="UP000315471">
    <property type="component" value="Unassembled WGS sequence"/>
</dbReference>
<dbReference type="InterPro" id="IPR017850">
    <property type="entry name" value="Alkaline_phosphatase_core_sf"/>
</dbReference>